<dbReference type="CDD" id="cd05233">
    <property type="entry name" value="SDR_c"/>
    <property type="match status" value="1"/>
</dbReference>
<dbReference type="Pfam" id="PF13561">
    <property type="entry name" value="adh_short_C2"/>
    <property type="match status" value="1"/>
</dbReference>
<dbReference type="AlphaFoldDB" id="A0A8G2ADA4"/>
<dbReference type="RefSeq" id="WP_057215131.1">
    <property type="nucleotide sequence ID" value="NZ_AP022005.1"/>
</dbReference>
<sequence>MKQAIVTGASSGIGAAVVRQLLEDGWQVVGMSRSLPPFSQPNFRHLTVDVSQRSALLAALEQIEPPQAIIHAAGSMTAATLGNLDPLHGESLWRLHVDAAQTLVNHFAPAMRPGGRIVLLGSRTSRGAAGRSQYTATKAALVALARSWAAELAPAGVTVNVVAPGATDTPMLRQPGRESSPPQLPPLGRLITPQEVVSLISWLLSEGASAMTGQELVMCGGASLA</sequence>
<organism evidence="4 5">
    <name type="scientific">Klebsiella quasipneumoniae</name>
    <dbReference type="NCBI Taxonomy" id="1463165"/>
    <lineage>
        <taxon>Bacteria</taxon>
        <taxon>Pseudomonadati</taxon>
        <taxon>Pseudomonadota</taxon>
        <taxon>Gammaproteobacteria</taxon>
        <taxon>Enterobacterales</taxon>
        <taxon>Enterobacteriaceae</taxon>
        <taxon>Klebsiella/Raoultella group</taxon>
        <taxon>Klebsiella</taxon>
        <taxon>Klebsiella pneumoniae complex</taxon>
    </lineage>
</organism>
<dbReference type="GO" id="GO:0016491">
    <property type="term" value="F:oxidoreductase activity"/>
    <property type="evidence" value="ECO:0007669"/>
    <property type="project" value="UniProtKB-KW"/>
</dbReference>
<dbReference type="EMBL" id="JACNQW010000009">
    <property type="protein sequence ID" value="MBC5046770.1"/>
    <property type="molecule type" value="Genomic_DNA"/>
</dbReference>
<gene>
    <name evidence="4" type="ORF">H8L09_15530</name>
</gene>
<evidence type="ECO:0000313" key="5">
    <source>
        <dbReference type="Proteomes" id="UP000646540"/>
    </source>
</evidence>
<dbReference type="Gene3D" id="3.40.50.720">
    <property type="entry name" value="NAD(P)-binding Rossmann-like Domain"/>
    <property type="match status" value="1"/>
</dbReference>
<dbReference type="PRINTS" id="PR00081">
    <property type="entry name" value="GDHRDH"/>
</dbReference>
<dbReference type="InterPro" id="IPR002347">
    <property type="entry name" value="SDR_fam"/>
</dbReference>
<accession>A0A8G2ADA4</accession>
<evidence type="ECO:0000256" key="3">
    <source>
        <dbReference type="SAM" id="MobiDB-lite"/>
    </source>
</evidence>
<dbReference type="PANTHER" id="PTHR43477">
    <property type="entry name" value="DIHYDROANTICAPSIN 7-DEHYDROGENASE"/>
    <property type="match status" value="1"/>
</dbReference>
<proteinExistence type="inferred from homology"/>
<evidence type="ECO:0000256" key="2">
    <source>
        <dbReference type="ARBA" id="ARBA00023002"/>
    </source>
</evidence>
<protein>
    <submittedName>
        <fullName evidence="4">SDR family oxidoreductase</fullName>
    </submittedName>
</protein>
<dbReference type="InterPro" id="IPR036291">
    <property type="entry name" value="NAD(P)-bd_dom_sf"/>
</dbReference>
<dbReference type="Proteomes" id="UP000646540">
    <property type="component" value="Unassembled WGS sequence"/>
</dbReference>
<evidence type="ECO:0000256" key="1">
    <source>
        <dbReference type="ARBA" id="ARBA00006484"/>
    </source>
</evidence>
<evidence type="ECO:0000313" key="4">
    <source>
        <dbReference type="EMBL" id="MBC5046770.1"/>
    </source>
</evidence>
<name>A0A8G2ADA4_9ENTR</name>
<dbReference type="InterPro" id="IPR051122">
    <property type="entry name" value="SDR_DHRS6-like"/>
</dbReference>
<dbReference type="SUPFAM" id="SSF51735">
    <property type="entry name" value="NAD(P)-binding Rossmann-fold domains"/>
    <property type="match status" value="1"/>
</dbReference>
<comment type="caution">
    <text evidence="4">The sequence shown here is derived from an EMBL/GenBank/DDBJ whole genome shotgun (WGS) entry which is preliminary data.</text>
</comment>
<reference evidence="4" key="1">
    <citation type="submission" date="2020-08" db="EMBL/GenBank/DDBJ databases">
        <title>Genomic evolution and epidemiology of Klebsiella pneumoniae from a major hospital in Beijing, China, over a fifteen-year period: dissemination of known and novel high-risk clones.</title>
        <authorList>
            <person name="Palmieri M."/>
        </authorList>
    </citation>
    <scope>NUCLEOTIDE SEQUENCE</scope>
    <source>
        <strain evidence="4">K7050</strain>
    </source>
</reference>
<dbReference type="PANTHER" id="PTHR43477:SF1">
    <property type="entry name" value="DIHYDROANTICAPSIN 7-DEHYDROGENASE"/>
    <property type="match status" value="1"/>
</dbReference>
<feature type="region of interest" description="Disordered" evidence="3">
    <location>
        <begin position="168"/>
        <end position="188"/>
    </location>
</feature>
<keyword evidence="2" id="KW-0560">Oxidoreductase</keyword>
<comment type="similarity">
    <text evidence="1">Belongs to the short-chain dehydrogenases/reductases (SDR) family.</text>
</comment>